<proteinExistence type="predicted"/>
<name>A0A1F6V2R5_9BACT</name>
<reference evidence="3 4" key="1">
    <citation type="journal article" date="2016" name="Nat. Commun.">
        <title>Thousands of microbial genomes shed light on interconnected biogeochemical processes in an aquifer system.</title>
        <authorList>
            <person name="Anantharaman K."/>
            <person name="Brown C.T."/>
            <person name="Hug L.A."/>
            <person name="Sharon I."/>
            <person name="Castelle C.J."/>
            <person name="Probst A.J."/>
            <person name="Thomas B.C."/>
            <person name="Singh A."/>
            <person name="Wilkins M.J."/>
            <person name="Karaoz U."/>
            <person name="Brodie E.L."/>
            <person name="Williams K.H."/>
            <person name="Hubbard S.S."/>
            <person name="Banfield J.F."/>
        </authorList>
    </citation>
    <scope>NUCLEOTIDE SEQUENCE [LARGE SCALE GENOMIC DNA]</scope>
</reference>
<protein>
    <recommendedName>
        <fullName evidence="2">Band 7 domain-containing protein</fullName>
    </recommendedName>
</protein>
<dbReference type="EMBL" id="MFTO01000011">
    <property type="protein sequence ID" value="OGI63918.1"/>
    <property type="molecule type" value="Genomic_DNA"/>
</dbReference>
<evidence type="ECO:0000313" key="3">
    <source>
        <dbReference type="EMBL" id="OGI63918.1"/>
    </source>
</evidence>
<keyword evidence="1" id="KW-1133">Transmembrane helix</keyword>
<evidence type="ECO:0000259" key="2">
    <source>
        <dbReference type="Pfam" id="PF01145"/>
    </source>
</evidence>
<organism evidence="3 4">
    <name type="scientific">Candidatus Nomurabacteria bacterium RIFCSPHIGHO2_01_FULL_40_20</name>
    <dbReference type="NCBI Taxonomy" id="1801738"/>
    <lineage>
        <taxon>Bacteria</taxon>
        <taxon>Candidatus Nomuraibacteriota</taxon>
    </lineage>
</organism>
<comment type="caution">
    <text evidence="3">The sequence shown here is derived from an EMBL/GenBank/DDBJ whole genome shotgun (WGS) entry which is preliminary data.</text>
</comment>
<evidence type="ECO:0000313" key="4">
    <source>
        <dbReference type="Proteomes" id="UP000178985"/>
    </source>
</evidence>
<keyword evidence="1" id="KW-0472">Membrane</keyword>
<gene>
    <name evidence="3" type="ORF">A2733_01650</name>
</gene>
<dbReference type="Proteomes" id="UP000178985">
    <property type="component" value="Unassembled WGS sequence"/>
</dbReference>
<evidence type="ECO:0000256" key="1">
    <source>
        <dbReference type="SAM" id="Phobius"/>
    </source>
</evidence>
<dbReference type="AlphaFoldDB" id="A0A1F6V2R5"/>
<dbReference type="Gene3D" id="3.30.479.30">
    <property type="entry name" value="Band 7 domain"/>
    <property type="match status" value="1"/>
</dbReference>
<dbReference type="SUPFAM" id="SSF117892">
    <property type="entry name" value="Band 7/SPFH domain"/>
    <property type="match status" value="1"/>
</dbReference>
<accession>A0A1F6V2R5</accession>
<sequence length="306" mass="34577">MKDEEARIEAAEKNLEVQTQEEILVKFFISIVLVGILSFLLILGVFEIAGTYFRILACATCLIVIYKFFFAAPEAYHAYLLQDGFNYKYRAKFKFGIKLPWEDVIEIINLKSMALIEIPQVFSTNDGEAKGTFSLRYKVDAGGPRDPPEDRSLNLAIFCSNEDDAVQEMVETRCLGILRSDFNSKTTDAVVQTDSEAISELLDEQLKIIERRLKVKVQEVELKDLDYTPETQKLKNAEFKGVVLSGIVAHLMDPSGGGYTNRKKAEEDAILLMPDVKLDKKQIEIVDLKEIATSVVEAIFENLKKD</sequence>
<dbReference type="Pfam" id="PF01145">
    <property type="entry name" value="Band_7"/>
    <property type="match status" value="1"/>
</dbReference>
<feature type="transmembrane region" description="Helical" evidence="1">
    <location>
        <begin position="52"/>
        <end position="70"/>
    </location>
</feature>
<feature type="transmembrane region" description="Helical" evidence="1">
    <location>
        <begin position="23"/>
        <end position="46"/>
    </location>
</feature>
<dbReference type="InterPro" id="IPR001107">
    <property type="entry name" value="Band_7"/>
</dbReference>
<feature type="domain" description="Band 7" evidence="2">
    <location>
        <begin position="95"/>
        <end position="233"/>
    </location>
</feature>
<keyword evidence="1" id="KW-0812">Transmembrane</keyword>
<dbReference type="InterPro" id="IPR036013">
    <property type="entry name" value="Band_7/SPFH_dom_sf"/>
</dbReference>